<dbReference type="EMBL" id="KB405094">
    <property type="protein sequence ID" value="EMF52880.1"/>
    <property type="molecule type" value="Genomic_DNA"/>
</dbReference>
<reference evidence="2" key="1">
    <citation type="journal article" date="2013" name="Genome Announc.">
        <title>Draft Genome Sequence of Streptomyces bottropensis ATCC 25435, a Bottromycin-Producing Actinomycete.</title>
        <authorList>
            <person name="Zhang H."/>
            <person name="Zhou W."/>
            <person name="Zhuang Y."/>
            <person name="Liang X."/>
            <person name="Liu T."/>
        </authorList>
    </citation>
    <scope>NUCLEOTIDE SEQUENCE [LARGE SCALE GENOMIC DNA]</scope>
    <source>
        <strain evidence="2">ATCC 25435</strain>
    </source>
</reference>
<evidence type="ECO:0000313" key="2">
    <source>
        <dbReference type="Proteomes" id="UP000030760"/>
    </source>
</evidence>
<accession>M3FIX3</accession>
<evidence type="ECO:0000313" key="1">
    <source>
        <dbReference type="EMBL" id="EMF52880.1"/>
    </source>
</evidence>
<gene>
    <name evidence="1" type="ORF">SBD_5956</name>
</gene>
<sequence length="41" mass="4668">MSFLLRRRGTEFAVCGFRVAVLINPSGNEPSGNHTCNWHRH</sequence>
<name>M3FIX3_9ACTN</name>
<proteinExistence type="predicted"/>
<dbReference type="AlphaFoldDB" id="M3FIX3"/>
<protein>
    <submittedName>
        <fullName evidence="1">Uncharacterized protein</fullName>
    </submittedName>
</protein>
<dbReference type="Proteomes" id="UP000030760">
    <property type="component" value="Unassembled WGS sequence"/>
</dbReference>
<organism evidence="1 2">
    <name type="scientific">Streptomyces bottropensis ATCC 25435</name>
    <dbReference type="NCBI Taxonomy" id="1054862"/>
    <lineage>
        <taxon>Bacteria</taxon>
        <taxon>Bacillati</taxon>
        <taxon>Actinomycetota</taxon>
        <taxon>Actinomycetes</taxon>
        <taxon>Kitasatosporales</taxon>
        <taxon>Streptomycetaceae</taxon>
        <taxon>Streptomyces</taxon>
    </lineage>
</organism>